<evidence type="ECO:0000313" key="1">
    <source>
        <dbReference type="EMBL" id="GIL80719.1"/>
    </source>
</evidence>
<comment type="caution">
    <text evidence="2">The sequence shown here is derived from an EMBL/GenBank/DDBJ whole genome shotgun (WGS) entry which is preliminary data.</text>
</comment>
<evidence type="ECO:0000313" key="3">
    <source>
        <dbReference type="Proteomes" id="UP000722791"/>
    </source>
</evidence>
<protein>
    <submittedName>
        <fullName evidence="2">Uncharacterized protein</fullName>
    </submittedName>
</protein>
<gene>
    <name evidence="1" type="ORF">Vretifemale_10029</name>
    <name evidence="2" type="ORF">Vretimale_9176</name>
</gene>
<organism evidence="2 3">
    <name type="scientific">Volvox reticuliferus</name>
    <dbReference type="NCBI Taxonomy" id="1737510"/>
    <lineage>
        <taxon>Eukaryota</taxon>
        <taxon>Viridiplantae</taxon>
        <taxon>Chlorophyta</taxon>
        <taxon>core chlorophytes</taxon>
        <taxon>Chlorophyceae</taxon>
        <taxon>CS clade</taxon>
        <taxon>Chlamydomonadales</taxon>
        <taxon>Volvocaceae</taxon>
        <taxon>Volvox</taxon>
    </lineage>
</organism>
<accession>A0A8J4LPG2</accession>
<dbReference type="Proteomes" id="UP000722791">
    <property type="component" value="Unassembled WGS sequence"/>
</dbReference>
<dbReference type="EMBL" id="BNCP01000019">
    <property type="protein sequence ID" value="GIL80719.1"/>
    <property type="molecule type" value="Genomic_DNA"/>
</dbReference>
<evidence type="ECO:0000313" key="4">
    <source>
        <dbReference type="Proteomes" id="UP000747110"/>
    </source>
</evidence>
<dbReference type="Proteomes" id="UP000747110">
    <property type="component" value="Unassembled WGS sequence"/>
</dbReference>
<evidence type="ECO:0000313" key="2">
    <source>
        <dbReference type="EMBL" id="GIM04630.1"/>
    </source>
</evidence>
<sequence>MLAVADMASPAVVFPMYVSDAPTLDADDMSPAVEMLTKAARGHPLHPSLATVLLTASIVPAAAPPLLVAKVFARLPWLAAAEVNAQWLAGAPRSEFANCRTRGDAMEETARFKEANDGLDVMDDARAAA</sequence>
<dbReference type="AlphaFoldDB" id="A0A8J4LPG2"/>
<reference evidence="2" key="1">
    <citation type="journal article" date="2021" name="Proc. Natl. Acad. Sci. U.S.A.">
        <title>Three genomes in the algal genus Volvox reveal the fate of a haploid sex-determining region after a transition to homothallism.</title>
        <authorList>
            <person name="Yamamoto K."/>
            <person name="Hamaji T."/>
            <person name="Kawai-Toyooka H."/>
            <person name="Matsuzaki R."/>
            <person name="Takahashi F."/>
            <person name="Nishimura Y."/>
            <person name="Kawachi M."/>
            <person name="Noguchi H."/>
            <person name="Minakuchi Y."/>
            <person name="Umen J.G."/>
            <person name="Toyoda A."/>
            <person name="Nozaki H."/>
        </authorList>
    </citation>
    <scope>NUCLEOTIDE SEQUENCE</scope>
    <source>
        <strain evidence="2">NIES-3785</strain>
        <strain evidence="1">NIES-3786</strain>
    </source>
</reference>
<proteinExistence type="predicted"/>
<keyword evidence="4" id="KW-1185">Reference proteome</keyword>
<dbReference type="EMBL" id="BNCQ01000016">
    <property type="protein sequence ID" value="GIM04630.1"/>
    <property type="molecule type" value="Genomic_DNA"/>
</dbReference>
<name>A0A8J4LPG2_9CHLO</name>